<feature type="region of interest" description="Disordered" evidence="1">
    <location>
        <begin position="170"/>
        <end position="197"/>
    </location>
</feature>
<protein>
    <recommendedName>
        <fullName evidence="2">YAP binding domain-containing protein</fullName>
    </recommendedName>
</protein>
<evidence type="ECO:0000256" key="1">
    <source>
        <dbReference type="SAM" id="MobiDB-lite"/>
    </source>
</evidence>
<comment type="caution">
    <text evidence="3">The sequence shown here is derived from an EMBL/GenBank/DDBJ whole genome shotgun (WGS) entry which is preliminary data.</text>
</comment>
<dbReference type="Gene3D" id="2.70.50.80">
    <property type="match status" value="1"/>
</dbReference>
<evidence type="ECO:0000259" key="2">
    <source>
        <dbReference type="Pfam" id="PF17725"/>
    </source>
</evidence>
<dbReference type="AlphaFoldDB" id="A0A9P6Y3N8"/>
<dbReference type="InterPro" id="IPR038096">
    <property type="entry name" value="TEA/ATTS_sf"/>
</dbReference>
<dbReference type="Pfam" id="PF17725">
    <property type="entry name" value="YBD"/>
    <property type="match status" value="1"/>
</dbReference>
<dbReference type="InterPro" id="IPR041086">
    <property type="entry name" value="YBD"/>
</dbReference>
<feature type="region of interest" description="Disordered" evidence="1">
    <location>
        <begin position="41"/>
        <end position="80"/>
    </location>
</feature>
<dbReference type="Proteomes" id="UP000717996">
    <property type="component" value="Unassembled WGS sequence"/>
</dbReference>
<dbReference type="EMBL" id="JAANIT010001817">
    <property type="protein sequence ID" value="KAG1538620.1"/>
    <property type="molecule type" value="Genomic_DNA"/>
</dbReference>
<proteinExistence type="predicted"/>
<feature type="domain" description="YAP binding" evidence="2">
    <location>
        <begin position="313"/>
        <end position="411"/>
    </location>
</feature>
<organism evidence="3 4">
    <name type="scientific">Rhizopus oryzae</name>
    <name type="common">Mucormycosis agent</name>
    <name type="synonym">Rhizopus arrhizus var. delemar</name>
    <dbReference type="NCBI Taxonomy" id="64495"/>
    <lineage>
        <taxon>Eukaryota</taxon>
        <taxon>Fungi</taxon>
        <taxon>Fungi incertae sedis</taxon>
        <taxon>Mucoromycota</taxon>
        <taxon>Mucoromycotina</taxon>
        <taxon>Mucoromycetes</taxon>
        <taxon>Mucorales</taxon>
        <taxon>Mucorineae</taxon>
        <taxon>Rhizopodaceae</taxon>
        <taxon>Rhizopus</taxon>
    </lineage>
</organism>
<evidence type="ECO:0000313" key="3">
    <source>
        <dbReference type="EMBL" id="KAG1538620.1"/>
    </source>
</evidence>
<gene>
    <name evidence="3" type="ORF">G6F51_009659</name>
</gene>
<reference evidence="3" key="1">
    <citation type="journal article" date="2020" name="Microb. Genom.">
        <title>Genetic diversity of clinical and environmental Mucorales isolates obtained from an investigation of mucormycosis cases among solid organ transplant recipients.</title>
        <authorList>
            <person name="Nguyen M.H."/>
            <person name="Kaul D."/>
            <person name="Muto C."/>
            <person name="Cheng S.J."/>
            <person name="Richter R.A."/>
            <person name="Bruno V.M."/>
            <person name="Liu G."/>
            <person name="Beyhan S."/>
            <person name="Sundermann A.J."/>
            <person name="Mounaud S."/>
            <person name="Pasculle A.W."/>
            <person name="Nierman W.C."/>
            <person name="Driscoll E."/>
            <person name="Cumbie R."/>
            <person name="Clancy C.J."/>
            <person name="Dupont C.L."/>
        </authorList>
    </citation>
    <scope>NUCLEOTIDE SEQUENCE</scope>
    <source>
        <strain evidence="3">GL16</strain>
    </source>
</reference>
<dbReference type="Gene3D" id="6.10.20.40">
    <property type="entry name" value="TEA/ATTS domain"/>
    <property type="match status" value="1"/>
</dbReference>
<sequence>MRTRKQVSSHIQVLKNTRKSDPHFMRLLTDSVDVDEGFAMIQQPIRPQTQRKPKMSTSSSRRSQKIKIEPISSDDSSMSSSPADYVFDMLYQGQQQNPISSSMLDLKDPFFEPFFNSLSNEIANDDTIFLDNSNFSVQDFTNTDNLLQQFFPPNGPTVVDLLDQPNIQSNNFPLTNNPKRQKKTIKKSSMPGIRKNSKKQKINQLKSSLSHPSLNLFQSTHSLSSIIHSMNATWIDSSTYSLWPNYLCLYLEYPLPYDSATIIPHTLATVTDCTPSCLPSVDKSYVAKEKCPPLSDLTLSPALTILSAKVNLNLNINTSDFFFNNTSFFETKDRRTIECTTTIYSFGNVVLESKEVQQALWLNEGKYMFSFTYVNQFFDAFMKGIRSLQSWEEVDIAINNLCVVQVFEDAQSKLNQGTTTTTTEDLSQTLADDLLLPRTPPNETILPDIASPLLVMIYEFERGQGTIDVSLVQNNNIVASDLLAGESS</sequence>
<evidence type="ECO:0000313" key="4">
    <source>
        <dbReference type="Proteomes" id="UP000717996"/>
    </source>
</evidence>
<name>A0A9P6Y3N8_RHIOR</name>
<accession>A0A9P6Y3N8</accession>
<dbReference type="OrthoDB" id="10006572at2759"/>